<dbReference type="RefSeq" id="WP_013726602.1">
    <property type="nucleotide sequence ID" value="NZ_LGVO01000003.1"/>
</dbReference>
<feature type="domain" description="Glycine zipper-like" evidence="2">
    <location>
        <begin position="20"/>
        <end position="54"/>
    </location>
</feature>
<reference evidence="3 4" key="1">
    <citation type="submission" date="2015-07" db="EMBL/GenBank/DDBJ databases">
        <title>Draft genome sequences of 17 French Clostridium botulinum group III.</title>
        <authorList>
            <person name="Woudstra C."/>
            <person name="Le Marechal C."/>
            <person name="Souillard R."/>
            <person name="Bayon-Auboyer M.-H."/>
            <person name="Dessouter D."/>
            <person name="Fach P."/>
        </authorList>
    </citation>
    <scope>NUCLEOTIDE SEQUENCE [LARGE SCALE GENOMIC DNA]</scope>
    <source>
        <strain evidence="3 4">12LNRI-CD</strain>
    </source>
</reference>
<keyword evidence="1" id="KW-0472">Membrane</keyword>
<dbReference type="Pfam" id="PF26273">
    <property type="entry name" value="Gly_zipper"/>
    <property type="match status" value="1"/>
</dbReference>
<evidence type="ECO:0000256" key="1">
    <source>
        <dbReference type="SAM" id="Phobius"/>
    </source>
</evidence>
<gene>
    <name evidence="3" type="ORF">ADU74_13765</name>
</gene>
<feature type="transmembrane region" description="Helical" evidence="1">
    <location>
        <begin position="37"/>
        <end position="60"/>
    </location>
</feature>
<dbReference type="EMBL" id="LGVR01000111">
    <property type="protein sequence ID" value="KOA82085.1"/>
    <property type="molecule type" value="Genomic_DNA"/>
</dbReference>
<name>A0A9Q1UVV7_CLOBO</name>
<dbReference type="AlphaFoldDB" id="A0A9Q1UVV7"/>
<dbReference type="InterPro" id="IPR058598">
    <property type="entry name" value="Gly_zipper-like_dom"/>
</dbReference>
<organism evidence="3 4">
    <name type="scientific">Clostridium botulinum</name>
    <dbReference type="NCBI Taxonomy" id="1491"/>
    <lineage>
        <taxon>Bacteria</taxon>
        <taxon>Bacillati</taxon>
        <taxon>Bacillota</taxon>
        <taxon>Clostridia</taxon>
        <taxon>Eubacteriales</taxon>
        <taxon>Clostridiaceae</taxon>
        <taxon>Clostridium</taxon>
    </lineage>
</organism>
<evidence type="ECO:0000259" key="2">
    <source>
        <dbReference type="Pfam" id="PF26273"/>
    </source>
</evidence>
<dbReference type="Proteomes" id="UP000037540">
    <property type="component" value="Unassembled WGS sequence"/>
</dbReference>
<evidence type="ECO:0000313" key="3">
    <source>
        <dbReference type="EMBL" id="KOA82085.1"/>
    </source>
</evidence>
<keyword evidence="1" id="KW-1133">Transmembrane helix</keyword>
<proteinExistence type="predicted"/>
<comment type="caution">
    <text evidence="3">The sequence shown here is derived from an EMBL/GenBank/DDBJ whole genome shotgun (WGS) entry which is preliminary data.</text>
</comment>
<protein>
    <recommendedName>
        <fullName evidence="2">Glycine zipper-like domain-containing protein</fullName>
    </recommendedName>
</protein>
<sequence>MNKLKEAGLFQNTDGLSEKVGIGLALGACFGAVFNKMIIFLMLGFIISMTIGIVHDLIYIKKNKAFNS</sequence>
<keyword evidence="1" id="KW-0812">Transmembrane</keyword>
<evidence type="ECO:0000313" key="4">
    <source>
        <dbReference type="Proteomes" id="UP000037540"/>
    </source>
</evidence>
<accession>A0A9Q1UVV7</accession>
<dbReference type="OrthoDB" id="9902548at2"/>